<organism evidence="7 8">
    <name type="scientific">Symbiochloris irregularis</name>
    <dbReference type="NCBI Taxonomy" id="706552"/>
    <lineage>
        <taxon>Eukaryota</taxon>
        <taxon>Viridiplantae</taxon>
        <taxon>Chlorophyta</taxon>
        <taxon>core chlorophytes</taxon>
        <taxon>Trebouxiophyceae</taxon>
        <taxon>Trebouxiales</taxon>
        <taxon>Trebouxiaceae</taxon>
        <taxon>Symbiochloris</taxon>
    </lineage>
</organism>
<dbReference type="PROSITE" id="PS50126">
    <property type="entry name" value="S1"/>
    <property type="match status" value="1"/>
</dbReference>
<dbReference type="SUPFAM" id="SSF158832">
    <property type="entry name" value="Tex N-terminal region-like"/>
    <property type="match status" value="1"/>
</dbReference>
<dbReference type="InterPro" id="IPR012337">
    <property type="entry name" value="RNaseH-like_sf"/>
</dbReference>
<keyword evidence="3" id="KW-0804">Transcription</keyword>
<feature type="compositionally biased region" description="Basic and acidic residues" evidence="5">
    <location>
        <begin position="134"/>
        <end position="151"/>
    </location>
</feature>
<protein>
    <recommendedName>
        <fullName evidence="6">S1 motif domain-containing protein</fullName>
    </recommendedName>
</protein>
<dbReference type="Gene3D" id="2.40.50.140">
    <property type="entry name" value="Nucleic acid-binding proteins"/>
    <property type="match status" value="1"/>
</dbReference>
<dbReference type="Pfam" id="PF14635">
    <property type="entry name" value="HHH_7"/>
    <property type="match status" value="1"/>
</dbReference>
<dbReference type="Gene3D" id="3.30.505.10">
    <property type="entry name" value="SH2 domain"/>
    <property type="match status" value="2"/>
</dbReference>
<dbReference type="GO" id="GO:0003676">
    <property type="term" value="F:nucleic acid binding"/>
    <property type="evidence" value="ECO:0007669"/>
    <property type="project" value="InterPro"/>
</dbReference>
<keyword evidence="8" id="KW-1185">Reference proteome</keyword>
<feature type="compositionally biased region" description="Basic and acidic residues" evidence="5">
    <location>
        <begin position="871"/>
        <end position="884"/>
    </location>
</feature>
<dbReference type="Proteomes" id="UP001465755">
    <property type="component" value="Unassembled WGS sequence"/>
</dbReference>
<feature type="region of interest" description="Disordered" evidence="5">
    <location>
        <begin position="1582"/>
        <end position="1737"/>
    </location>
</feature>
<sequence length="1737" mass="192122">MDEGYFDDAAEDGGEDDDEQPERGEGEEDDAQAQDGNEDGEGGGAGEGSGSEAADSSEEEEGPDEYEKDDFLVEEGDDEEEEGGEEEREKRRRRKRRREREEEQLGEDDYALLEDAGVRVERPRQAQHKRIKKRSEAEAAADKPLGRDQLHENLFGPADDDDGLEEDLEDRALRQADYGEEEFEEGLEDDEMGDFIDDDTGEPGEPRRRRMRRPSGAPAGVSVAALQEARDIFGDNIEDLLEDFAMRRGAGASETGNASADEAVGDELDDELDVQDRHTEQEARRRQRKLKRVARAVEPEVLARHMLLPSDDIIRSTDLPERLQGPANLSPEHFDIDACATWVVSYLMGDMRHRFPKEVELIEQGIKEIDGTPQNEADDDLEGGDAGDLDLSPGFRGVRRRRDRHGVRRFWDREADAAQGRIHAAVKNALTLMFTKHREVPFIACFCKEEVAELLLLDRADRPDTTSYADFLDRKDHKLPVFPEGSVQSRHRVPHRWDVLWAVYSLGVRYRALARRKELRRRAYDAALDKADGPERKGINDCIDELEEVQTSEALDDLDAQFRLLVDGTVAGELGQLSITQSATHRPSRTSAYSIAKKAGMAEVVAKLNITAAELGENLLATYKKNDPEDDRATPTEVAEILVDGTPGKESPEEVLAAARSMAVTDLAADYKVKAWLRQQVEQLMQVSTDPTEAGESQLDPFHQLGTVKRLRKKPFPSFSRSDAFVKIHQAEAEGLLTVSLLVEEKPLLEVLREKYFSTGLSDASKEWNAFRDSILHDLVARLLPTMKTEARARLLADGRDYVARTCGSELWKLLQAGPMRIKYSDSDEYVESRRFVGACWGPGQPATCLALVDESGALVDMMYAGSFSGEPRRGGGGDRDRDGGPGGYKVLEDPEKKKDAEKILEFLVKHTPHAVLVGTTNIHARTLCADLASIRDHILENQPQVLTRSDTGDMAVRLVNETIPAVWATCDLAKEELSAHLDIARKAVAIARMALEPLAVASAVCHPTCKNALSLPLHPLQSTLPQELFLAALHQTLITLVNQVGVEVNALVGSLWKGAQLPFVCGLGPRKGAALSRALQQKRGVGARKELWESRLIPNTVFRNCAPFLRVTPSEDVVDYLDPLDDMRISTSSYPLAMCLARAALGHSPAVRDDDSAEGAQDDTDEDLQVVERALKERHKVEGIRLADLNAEVMRNANLGKDGSKLSTLIDLAMEFVHPYMELRRDPEPLKAEDEFWACTGETDKTLKEGRLVEARVMWVAPGQAMCQLPEFGGLEAILLSSDISTSAPNVNARDVLQRGATVPARIKSVDARDAKVHLTTRSSDLNNEADWEEKYCGDVDHGGDEHYHVKSEAEKREERAKALKEERAKRNREFPHRPIRHPNFKNISMMAATEEVKDGDVGTCILRPSPKGPNELCMTLKLHDGMQGPMIQHLDIREEGKGDKPGIGAHLQLGKPLRVGLKSSEHEAYEDLDHLIAGFADQYVHSFKQLLKHRKFKEGTNEQVIDALNRERVRNRGQVVYCLGLKLDTPGTGYICFIRPTPTGTPHKEYFQMSRNGVYFRSKNRSIEEMLLEFKKSPTDVERNRAAEDLGYKPPPVQQQYGSGRPGAPSVPPANGHGIPATMRTGHAPMPLAAYQPPPPPQTPVHTANNNTANPGNVGPTRADWPTPQGAFPRPPSGGSSAPGSGWGASRSQQQPQGGYGSPPGVPRNPPGNTWPSGQPVGGPRPPGSGWGQRL</sequence>
<dbReference type="InterPro" id="IPR017072">
    <property type="entry name" value="TF_Spt6"/>
</dbReference>
<dbReference type="InterPro" id="IPR037027">
    <property type="entry name" value="YqgF/RNaseH-like_dom_sf"/>
</dbReference>
<dbReference type="GO" id="GO:0034728">
    <property type="term" value="P:nucleosome organization"/>
    <property type="evidence" value="ECO:0007669"/>
    <property type="project" value="TreeGrafter"/>
</dbReference>
<gene>
    <name evidence="7" type="ORF">WJX73_001549</name>
</gene>
<dbReference type="Gene3D" id="1.10.150.850">
    <property type="entry name" value="Spt6, helix-hairpin-helix domain"/>
    <property type="match status" value="1"/>
</dbReference>
<comment type="similarity">
    <text evidence="2">Belongs to the SPT6 family.</text>
</comment>
<evidence type="ECO:0000256" key="3">
    <source>
        <dbReference type="ARBA" id="ARBA00023163"/>
    </source>
</evidence>
<evidence type="ECO:0000259" key="6">
    <source>
        <dbReference type="PROSITE" id="PS50126"/>
    </source>
</evidence>
<dbReference type="Pfam" id="PF21710">
    <property type="entry name" value="Spt6_S1"/>
    <property type="match status" value="1"/>
</dbReference>
<evidence type="ECO:0000256" key="2">
    <source>
        <dbReference type="ARBA" id="ARBA00009253"/>
    </source>
</evidence>
<evidence type="ECO:0000313" key="8">
    <source>
        <dbReference type="Proteomes" id="UP001465755"/>
    </source>
</evidence>
<dbReference type="InterPro" id="IPR042066">
    <property type="entry name" value="Spt6_death-like"/>
</dbReference>
<feature type="compositionally biased region" description="Low complexity" evidence="5">
    <location>
        <begin position="1679"/>
        <end position="1699"/>
    </location>
</feature>
<dbReference type="Gene3D" id="1.10.10.2740">
    <property type="entry name" value="Spt6, Death-like domain"/>
    <property type="match status" value="1"/>
</dbReference>
<dbReference type="Pfam" id="PF14632">
    <property type="entry name" value="SPT6_acidic"/>
    <property type="match status" value="1"/>
</dbReference>
<comment type="subcellular location">
    <subcellularLocation>
        <location evidence="1">Nucleus</location>
    </subcellularLocation>
</comment>
<feature type="compositionally biased region" description="Acidic residues" evidence="5">
    <location>
        <begin position="55"/>
        <end position="86"/>
    </location>
</feature>
<dbReference type="SUPFAM" id="SSF50249">
    <property type="entry name" value="Nucleic acid-binding proteins"/>
    <property type="match status" value="1"/>
</dbReference>
<dbReference type="Gene3D" id="1.10.3500.10">
    <property type="entry name" value="Tex N-terminal region-like"/>
    <property type="match status" value="1"/>
</dbReference>
<keyword evidence="4" id="KW-0539">Nucleus</keyword>
<feature type="compositionally biased region" description="Acidic residues" evidence="5">
    <location>
        <begin position="158"/>
        <end position="169"/>
    </location>
</feature>
<dbReference type="GO" id="GO:0031491">
    <property type="term" value="F:nucleosome binding"/>
    <property type="evidence" value="ECO:0007669"/>
    <property type="project" value="TreeGrafter"/>
</dbReference>
<reference evidence="7 8" key="1">
    <citation type="journal article" date="2024" name="Nat. Commun.">
        <title>Phylogenomics reveals the evolutionary origins of lichenization in chlorophyte algae.</title>
        <authorList>
            <person name="Puginier C."/>
            <person name="Libourel C."/>
            <person name="Otte J."/>
            <person name="Skaloud P."/>
            <person name="Haon M."/>
            <person name="Grisel S."/>
            <person name="Petersen M."/>
            <person name="Berrin J.G."/>
            <person name="Delaux P.M."/>
            <person name="Dal Grande F."/>
            <person name="Keller J."/>
        </authorList>
    </citation>
    <scope>NUCLEOTIDE SEQUENCE [LARGE SCALE GENOMIC DNA]</scope>
    <source>
        <strain evidence="7 8">SAG 2036</strain>
    </source>
</reference>
<dbReference type="InterPro" id="IPR036860">
    <property type="entry name" value="SH2_dom_sf"/>
</dbReference>
<dbReference type="InterPro" id="IPR028083">
    <property type="entry name" value="Spt6_acidic_N_dom"/>
</dbReference>
<dbReference type="Gene3D" id="1.10.10.650">
    <property type="entry name" value="RuvA domain 2-like"/>
    <property type="match status" value="1"/>
</dbReference>
<dbReference type="Gene3D" id="3.30.420.140">
    <property type="entry name" value="YqgF/RNase H-like domain"/>
    <property type="match status" value="1"/>
</dbReference>
<dbReference type="InterPro" id="IPR023319">
    <property type="entry name" value="Tex-like_HTH_dom_sf"/>
</dbReference>
<feature type="domain" description="S1 motif" evidence="6">
    <location>
        <begin position="1251"/>
        <end position="1323"/>
    </location>
</feature>
<dbReference type="InterPro" id="IPR012340">
    <property type="entry name" value="NA-bd_OB-fold"/>
</dbReference>
<dbReference type="GO" id="GO:0008023">
    <property type="term" value="C:transcription elongation factor complex"/>
    <property type="evidence" value="ECO:0007669"/>
    <property type="project" value="TreeGrafter"/>
</dbReference>
<dbReference type="PANTHER" id="PTHR10145">
    <property type="entry name" value="TRANSCRIPTION ELONGATION FACTOR SPT6"/>
    <property type="match status" value="1"/>
</dbReference>
<dbReference type="InterPro" id="IPR032706">
    <property type="entry name" value="Spt6_HHH"/>
</dbReference>
<dbReference type="GO" id="GO:0140673">
    <property type="term" value="P:transcription elongation-coupled chromatin remodeling"/>
    <property type="evidence" value="ECO:0007669"/>
    <property type="project" value="InterPro"/>
</dbReference>
<dbReference type="InterPro" id="IPR010994">
    <property type="entry name" value="RuvA_2-like"/>
</dbReference>
<evidence type="ECO:0000256" key="5">
    <source>
        <dbReference type="SAM" id="MobiDB-lite"/>
    </source>
</evidence>
<dbReference type="InterPro" id="IPR003029">
    <property type="entry name" value="S1_domain"/>
</dbReference>
<dbReference type="InterPro" id="IPR035420">
    <property type="entry name" value="Spt6_SH2"/>
</dbReference>
<dbReference type="PANTHER" id="PTHR10145:SF6">
    <property type="entry name" value="TRANSCRIPTION ELONGATION FACTOR SPT6"/>
    <property type="match status" value="1"/>
</dbReference>
<feature type="compositionally biased region" description="Acidic residues" evidence="5">
    <location>
        <begin position="1"/>
        <end position="41"/>
    </location>
</feature>
<proteinExistence type="inferred from homology"/>
<feature type="region of interest" description="Disordered" evidence="5">
    <location>
        <begin position="1"/>
        <end position="221"/>
    </location>
</feature>
<feature type="compositionally biased region" description="Acidic residues" evidence="5">
    <location>
        <begin position="178"/>
        <end position="202"/>
    </location>
</feature>
<feature type="compositionally biased region" description="Acidic residues" evidence="5">
    <location>
        <begin position="263"/>
        <end position="273"/>
    </location>
</feature>
<dbReference type="CDD" id="cd09918">
    <property type="entry name" value="SH2_Nterm_SPT6_like"/>
    <property type="match status" value="1"/>
</dbReference>
<dbReference type="InterPro" id="IPR023323">
    <property type="entry name" value="Tex-like_dom_sf"/>
</dbReference>
<feature type="compositionally biased region" description="Acidic residues" evidence="5">
    <location>
        <begin position="102"/>
        <end position="112"/>
    </location>
</feature>
<dbReference type="Pfam" id="PF14633">
    <property type="entry name" value="SH2_2"/>
    <property type="match status" value="1"/>
</dbReference>
<feature type="compositionally biased region" description="Polar residues" evidence="5">
    <location>
        <begin position="1647"/>
        <end position="1657"/>
    </location>
</feature>
<dbReference type="InterPro" id="IPR049540">
    <property type="entry name" value="Spt6-like_S1"/>
</dbReference>
<feature type="compositionally biased region" description="Basic and acidic residues" evidence="5">
    <location>
        <begin position="274"/>
        <end position="284"/>
    </location>
</feature>
<comment type="caution">
    <text evidence="7">The sequence shown here is derived from an EMBL/GenBank/DDBJ whole genome shotgun (WGS) entry which is preliminary data.</text>
</comment>
<feature type="region of interest" description="Disordered" evidence="5">
    <location>
        <begin position="250"/>
        <end position="287"/>
    </location>
</feature>
<evidence type="ECO:0000256" key="1">
    <source>
        <dbReference type="ARBA" id="ARBA00004123"/>
    </source>
</evidence>
<name>A0AAW1PB03_9CHLO</name>
<evidence type="ECO:0000313" key="7">
    <source>
        <dbReference type="EMBL" id="KAK9807078.1"/>
    </source>
</evidence>
<feature type="region of interest" description="Disordered" evidence="5">
    <location>
        <begin position="870"/>
        <end position="895"/>
    </location>
</feature>
<dbReference type="SUPFAM" id="SSF47781">
    <property type="entry name" value="RuvA domain 2-like"/>
    <property type="match status" value="1"/>
</dbReference>
<accession>A0AAW1PB03</accession>
<evidence type="ECO:0000256" key="4">
    <source>
        <dbReference type="ARBA" id="ARBA00023242"/>
    </source>
</evidence>
<dbReference type="SMART" id="SM00316">
    <property type="entry name" value="S1"/>
    <property type="match status" value="1"/>
</dbReference>
<feature type="compositionally biased region" description="Basic and acidic residues" evidence="5">
    <location>
        <begin position="1582"/>
        <end position="1593"/>
    </location>
</feature>
<dbReference type="GO" id="GO:0042393">
    <property type="term" value="F:histone binding"/>
    <property type="evidence" value="ECO:0007669"/>
    <property type="project" value="TreeGrafter"/>
</dbReference>
<dbReference type="InterPro" id="IPR035019">
    <property type="entry name" value="Spt6_SH2_N"/>
</dbReference>
<dbReference type="EMBL" id="JALJOQ010000034">
    <property type="protein sequence ID" value="KAK9807078.1"/>
    <property type="molecule type" value="Genomic_DNA"/>
</dbReference>
<dbReference type="SUPFAM" id="SSF53098">
    <property type="entry name" value="Ribonuclease H-like"/>
    <property type="match status" value="1"/>
</dbReference>